<dbReference type="InterPro" id="IPR012337">
    <property type="entry name" value="RNaseH-like_sf"/>
</dbReference>
<keyword evidence="2" id="KW-1185">Reference proteome</keyword>
<dbReference type="Proteomes" id="UP000526083">
    <property type="component" value="Unassembled WGS sequence"/>
</dbReference>
<evidence type="ECO:0008006" key="3">
    <source>
        <dbReference type="Google" id="ProtNLM"/>
    </source>
</evidence>
<evidence type="ECO:0000313" key="2">
    <source>
        <dbReference type="Proteomes" id="UP000526083"/>
    </source>
</evidence>
<organism evidence="1 2">
    <name type="scientific">Microbacterium halimionae</name>
    <dbReference type="NCBI Taxonomy" id="1526413"/>
    <lineage>
        <taxon>Bacteria</taxon>
        <taxon>Bacillati</taxon>
        <taxon>Actinomycetota</taxon>
        <taxon>Actinomycetes</taxon>
        <taxon>Micrococcales</taxon>
        <taxon>Microbacteriaceae</taxon>
        <taxon>Microbacterium</taxon>
    </lineage>
</organism>
<protein>
    <recommendedName>
        <fullName evidence="3">Integrase catalytic domain-containing protein</fullName>
    </recommendedName>
</protein>
<dbReference type="Gene3D" id="3.30.420.10">
    <property type="entry name" value="Ribonuclease H-like superfamily/Ribonuclease H"/>
    <property type="match status" value="1"/>
</dbReference>
<comment type="caution">
    <text evidence="1">The sequence shown here is derived from an EMBL/GenBank/DDBJ whole genome shotgun (WGS) entry which is preliminary data.</text>
</comment>
<evidence type="ECO:0000313" key="1">
    <source>
        <dbReference type="EMBL" id="MBA8816175.1"/>
    </source>
</evidence>
<dbReference type="GO" id="GO:0003676">
    <property type="term" value="F:nucleic acid binding"/>
    <property type="evidence" value="ECO:0007669"/>
    <property type="project" value="InterPro"/>
</dbReference>
<accession>A0A7W3JNK7</accession>
<dbReference type="AlphaFoldDB" id="A0A7W3JNK7"/>
<sequence>MDRGKVFIGSTFTAACERLEISQTRANPKQGTDKPHVESGFKRIREGFVQYFAGYTGGTISNRGDDPRAEAVWTLSEVQLLLDLWVILH</sequence>
<reference evidence="1 2" key="1">
    <citation type="submission" date="2020-07" db="EMBL/GenBank/DDBJ databases">
        <title>Sequencing the genomes of 1000 actinobacteria strains.</title>
        <authorList>
            <person name="Klenk H.-P."/>
        </authorList>
    </citation>
    <scope>NUCLEOTIDE SEQUENCE [LARGE SCALE GENOMIC DNA]</scope>
    <source>
        <strain evidence="1 2">DSM 27576</strain>
    </source>
</reference>
<name>A0A7W3JNK7_9MICO</name>
<dbReference type="InterPro" id="IPR036397">
    <property type="entry name" value="RNaseH_sf"/>
</dbReference>
<dbReference type="SUPFAM" id="SSF53098">
    <property type="entry name" value="Ribonuclease H-like"/>
    <property type="match status" value="1"/>
</dbReference>
<proteinExistence type="predicted"/>
<dbReference type="EMBL" id="JACGWY010000002">
    <property type="protein sequence ID" value="MBA8816175.1"/>
    <property type="molecule type" value="Genomic_DNA"/>
</dbReference>
<dbReference type="PROSITE" id="PS51257">
    <property type="entry name" value="PROKAR_LIPOPROTEIN"/>
    <property type="match status" value="1"/>
</dbReference>
<gene>
    <name evidence="1" type="ORF">FHX48_001248</name>
</gene>